<evidence type="ECO:0000313" key="1">
    <source>
        <dbReference type="EMBL" id="QNM09040.1"/>
    </source>
</evidence>
<name>A0A7G9GE08_9FIRM</name>
<reference evidence="1 2" key="1">
    <citation type="submission" date="2020-08" db="EMBL/GenBank/DDBJ databases">
        <authorList>
            <person name="Liu C."/>
            <person name="Sun Q."/>
        </authorList>
    </citation>
    <scope>NUCLEOTIDE SEQUENCE [LARGE SCALE GENOMIC DNA]</scope>
    <source>
        <strain evidence="1 2">NSJ-29</strain>
    </source>
</reference>
<evidence type="ECO:0000313" key="2">
    <source>
        <dbReference type="Proteomes" id="UP000515860"/>
    </source>
</evidence>
<sequence length="83" mass="9430">MDHIQELYRDRNKVSKDLFRRAFDGGLADAFPFVVNNANYFVFGEEPELIPDGYFQDPEGCTADRLGSSGITMSWSTTIMFPI</sequence>
<dbReference type="RefSeq" id="WP_147371505.1">
    <property type="nucleotide sequence ID" value="NZ_CP060635.1"/>
</dbReference>
<dbReference type="KEGG" id="whj:H9Q79_01725"/>
<gene>
    <name evidence="1" type="ORF">H9Q79_01725</name>
</gene>
<dbReference type="AlphaFoldDB" id="A0A7G9GE08"/>
<dbReference type="EMBL" id="CP060635">
    <property type="protein sequence ID" value="QNM09040.1"/>
    <property type="molecule type" value="Genomic_DNA"/>
</dbReference>
<accession>A0A7G9GE08</accession>
<keyword evidence="2" id="KW-1185">Reference proteome</keyword>
<protein>
    <submittedName>
        <fullName evidence="1">Uncharacterized protein</fullName>
    </submittedName>
</protein>
<organism evidence="1 2">
    <name type="scientific">Wansuia hejianensis</name>
    <dbReference type="NCBI Taxonomy" id="2763667"/>
    <lineage>
        <taxon>Bacteria</taxon>
        <taxon>Bacillati</taxon>
        <taxon>Bacillota</taxon>
        <taxon>Clostridia</taxon>
        <taxon>Lachnospirales</taxon>
        <taxon>Lachnospiraceae</taxon>
        <taxon>Wansuia</taxon>
    </lineage>
</organism>
<dbReference type="Proteomes" id="UP000515860">
    <property type="component" value="Chromosome"/>
</dbReference>
<proteinExistence type="predicted"/>